<accession>A0A6C0BNV8</accession>
<feature type="region of interest" description="Disordered" evidence="1">
    <location>
        <begin position="309"/>
        <end position="341"/>
    </location>
</feature>
<dbReference type="EMBL" id="MN739211">
    <property type="protein sequence ID" value="QHS93886.1"/>
    <property type="molecule type" value="Genomic_DNA"/>
</dbReference>
<evidence type="ECO:0000313" key="2">
    <source>
        <dbReference type="EMBL" id="QHS93886.1"/>
    </source>
</evidence>
<protein>
    <submittedName>
        <fullName evidence="2">Uncharacterized protein</fullName>
    </submittedName>
</protein>
<sequence length="341" mass="38738">MPCTTKLSEVKDVQVVEDRCRLTETPMLGSEESLKAVIDADTKTLESLGLTHDQLADFMEDLQIRCRQARNPMHWSSIIAMMSKLFGKAADQPSLDDFILPQGLIVCADGWCLQRVIQAPVGPFTVTQFSWGGSHRCPFQISEDKKYYGYEYGADDILVERDGKYMKWGSLLPHIIRQHHFFEGPSSKYRVDPEEFARFFDLQAGVDYKTPSHLETRWCHGSSSSMAMDPPEEWKLEEEKKISGADIGYYTDELGKEHLSVVWKVPADEKLPEFITLYGARLQVPTSDARCTYVQYAKREKRIYDLSEEVLEAPKGPGSPKGREVPEPNVRQACDAPESDQ</sequence>
<proteinExistence type="predicted"/>
<organism evidence="2">
    <name type="scientific">viral metagenome</name>
    <dbReference type="NCBI Taxonomy" id="1070528"/>
    <lineage>
        <taxon>unclassified sequences</taxon>
        <taxon>metagenomes</taxon>
        <taxon>organismal metagenomes</taxon>
    </lineage>
</organism>
<dbReference type="AlphaFoldDB" id="A0A6C0BNV8"/>
<name>A0A6C0BNV8_9ZZZZ</name>
<reference evidence="2" key="1">
    <citation type="journal article" date="2020" name="Nature">
        <title>Giant virus diversity and host interactions through global metagenomics.</title>
        <authorList>
            <person name="Schulz F."/>
            <person name="Roux S."/>
            <person name="Paez-Espino D."/>
            <person name="Jungbluth S."/>
            <person name="Walsh D.A."/>
            <person name="Denef V.J."/>
            <person name="McMahon K.D."/>
            <person name="Konstantinidis K.T."/>
            <person name="Eloe-Fadrosh E.A."/>
            <person name="Kyrpides N.C."/>
            <person name="Woyke T."/>
        </authorList>
    </citation>
    <scope>NUCLEOTIDE SEQUENCE</scope>
    <source>
        <strain evidence="2">GVMAG-M-3300018080-19</strain>
    </source>
</reference>
<evidence type="ECO:0000256" key="1">
    <source>
        <dbReference type="SAM" id="MobiDB-lite"/>
    </source>
</evidence>